<dbReference type="InterPro" id="IPR011049">
    <property type="entry name" value="Serralysin-like_metalloprot_C"/>
</dbReference>
<dbReference type="EMBL" id="WPIN01000017">
    <property type="protein sequence ID" value="MVM34612.1"/>
    <property type="molecule type" value="Genomic_DNA"/>
</dbReference>
<feature type="signal peptide" evidence="1">
    <location>
        <begin position="1"/>
        <end position="18"/>
    </location>
</feature>
<evidence type="ECO:0000313" key="2">
    <source>
        <dbReference type="EMBL" id="MVM34612.1"/>
    </source>
</evidence>
<organism evidence="2 3">
    <name type="scientific">Spirosoma arboris</name>
    <dbReference type="NCBI Taxonomy" id="2682092"/>
    <lineage>
        <taxon>Bacteria</taxon>
        <taxon>Pseudomonadati</taxon>
        <taxon>Bacteroidota</taxon>
        <taxon>Cytophagia</taxon>
        <taxon>Cytophagales</taxon>
        <taxon>Cytophagaceae</taxon>
        <taxon>Spirosoma</taxon>
    </lineage>
</organism>
<proteinExistence type="predicted"/>
<sequence length="376" mass="39312">MKFLLLIFLGIAPFVIQAQSNYVANTPNQNFPGDQNTLVGPNAGNTSMSGYDNTFIGSAAGANNTSGTYNTFIGAISGVSNRTGNDNIAIGRFAGTGNQSGGFNISIGALAGAANQTSSRNIMIGDSSGSQNTASGNVFVGSRAGALNTSGNNNLFFGTKAGFYNTTGSNNIIIGPNSGTALTTGDDNVLMGYNSQAGDGLHNATAIGAGSRVAISNALILGNNANVGIGTSTPTARLEVVSQTPETSGLKLTNLTAYSPTTQSTDQFLTVTEQGDVVKARYQLRIHNANEWSDKVFAPGYKLRGLSSVSTYINQNGHLPGVPSAEQIVKEGIDLVKMNATLLEKVEELTLYLIEQQKINQHLESRVEELSRLIKK</sequence>
<evidence type="ECO:0000256" key="1">
    <source>
        <dbReference type="SAM" id="SignalP"/>
    </source>
</evidence>
<gene>
    <name evidence="2" type="ORF">GO755_31585</name>
</gene>
<comment type="caution">
    <text evidence="2">The sequence shown here is derived from an EMBL/GenBank/DDBJ whole genome shotgun (WGS) entry which is preliminary data.</text>
</comment>
<feature type="chain" id="PRO_5029544737" description="TMF family protein" evidence="1">
    <location>
        <begin position="19"/>
        <end position="376"/>
    </location>
</feature>
<evidence type="ECO:0000313" key="3">
    <source>
        <dbReference type="Proteomes" id="UP000436006"/>
    </source>
</evidence>
<protein>
    <recommendedName>
        <fullName evidence="4">TMF family protein</fullName>
    </recommendedName>
</protein>
<keyword evidence="3" id="KW-1185">Reference proteome</keyword>
<dbReference type="Gene3D" id="2.150.10.10">
    <property type="entry name" value="Serralysin-like metalloprotease, C-terminal"/>
    <property type="match status" value="1"/>
</dbReference>
<keyword evidence="1" id="KW-0732">Signal</keyword>
<accession>A0A7K1SLC5</accession>
<dbReference type="AlphaFoldDB" id="A0A7K1SLC5"/>
<dbReference type="RefSeq" id="WP_157589433.1">
    <property type="nucleotide sequence ID" value="NZ_WPIN01000017.1"/>
</dbReference>
<reference evidence="2 3" key="1">
    <citation type="submission" date="2019-12" db="EMBL/GenBank/DDBJ databases">
        <title>Spirosoma sp. HMF4905 genome sequencing and assembly.</title>
        <authorList>
            <person name="Kang H."/>
            <person name="Cha I."/>
            <person name="Kim H."/>
            <person name="Joh K."/>
        </authorList>
    </citation>
    <scope>NUCLEOTIDE SEQUENCE [LARGE SCALE GENOMIC DNA]</scope>
    <source>
        <strain evidence="2 3">HMF4905</strain>
    </source>
</reference>
<name>A0A7K1SLC5_9BACT</name>
<evidence type="ECO:0008006" key="4">
    <source>
        <dbReference type="Google" id="ProtNLM"/>
    </source>
</evidence>
<dbReference type="Proteomes" id="UP000436006">
    <property type="component" value="Unassembled WGS sequence"/>
</dbReference>